<keyword evidence="6 11" id="KW-0545">Nucleotide biosynthesis</keyword>
<dbReference type="STRING" id="1563157.AQS70_21720"/>
<gene>
    <name evidence="11" type="primary">tmk</name>
    <name evidence="13" type="ORF">AQS70_21720</name>
</gene>
<dbReference type="AlphaFoldDB" id="A0A0Q0T314"/>
<sequence length="238" mass="26428">MASLSEAQSGFLVIIEGGDGLGKSTQLAILKNQIQSQGRRTVTYDFPNKSGTPIGQLIGDFLKGRFGQVTPEFLGLAFAADRLVARKSIIEALSTGAVVLCDRYVASNIAFQGAKIPDNERRGALDSLLRWLEYEVYELPRPDLEIVLTSTDNHYEDGAHLLRANDPTRAYTEDQADIHEASLDLQREVNLYFRQLPETSRLKRVEIECPSGERRTVEEMSALILNVVKQAMQSSQKG</sequence>
<dbReference type="GO" id="GO:0006227">
    <property type="term" value="P:dUDP biosynthetic process"/>
    <property type="evidence" value="ECO:0007669"/>
    <property type="project" value="TreeGrafter"/>
</dbReference>
<evidence type="ECO:0000256" key="3">
    <source>
        <dbReference type="ARBA" id="ARBA00012980"/>
    </source>
</evidence>
<protein>
    <recommendedName>
        <fullName evidence="4 11">Thymidylate kinase</fullName>
        <ecNumber evidence="3 11">2.7.4.9</ecNumber>
    </recommendedName>
    <alternativeName>
        <fullName evidence="10 11">dTMP kinase</fullName>
    </alternativeName>
</protein>
<dbReference type="PANTHER" id="PTHR10344">
    <property type="entry name" value="THYMIDYLATE KINASE"/>
    <property type="match status" value="1"/>
</dbReference>
<keyword evidence="5 11" id="KW-0808">Transferase</keyword>
<dbReference type="Gene3D" id="3.40.50.300">
    <property type="entry name" value="P-loop containing nucleotide triphosphate hydrolases"/>
    <property type="match status" value="1"/>
</dbReference>
<feature type="binding site" evidence="11">
    <location>
        <begin position="17"/>
        <end position="24"/>
    </location>
    <ligand>
        <name>ATP</name>
        <dbReference type="ChEBI" id="CHEBI:30616"/>
    </ligand>
</feature>
<dbReference type="EMBL" id="LLWH01000074">
    <property type="protein sequence ID" value="KQB54483.1"/>
    <property type="molecule type" value="Genomic_DNA"/>
</dbReference>
<dbReference type="InterPro" id="IPR039430">
    <property type="entry name" value="Thymidylate_kin-like_dom"/>
</dbReference>
<evidence type="ECO:0000256" key="8">
    <source>
        <dbReference type="ARBA" id="ARBA00022777"/>
    </source>
</evidence>
<evidence type="ECO:0000256" key="11">
    <source>
        <dbReference type="HAMAP-Rule" id="MF_00165"/>
    </source>
</evidence>
<evidence type="ECO:0000256" key="10">
    <source>
        <dbReference type="ARBA" id="ARBA00029962"/>
    </source>
</evidence>
<keyword evidence="8 11" id="KW-0418">Kinase</keyword>
<accession>A0A0Q0T314</accession>
<dbReference type="Proteomes" id="UP000050342">
    <property type="component" value="Unassembled WGS sequence"/>
</dbReference>
<dbReference type="InterPro" id="IPR018094">
    <property type="entry name" value="Thymidylate_kinase"/>
</dbReference>
<dbReference type="Pfam" id="PF02223">
    <property type="entry name" value="Thymidylate_kin"/>
    <property type="match status" value="1"/>
</dbReference>
<comment type="caution">
    <text evidence="13">The sequence shown here is derived from an EMBL/GenBank/DDBJ whole genome shotgun (WGS) entry which is preliminary data.</text>
</comment>
<evidence type="ECO:0000256" key="6">
    <source>
        <dbReference type="ARBA" id="ARBA00022727"/>
    </source>
</evidence>
<reference evidence="13 14" key="1">
    <citation type="submission" date="2015-10" db="EMBL/GenBank/DDBJ databases">
        <title>Pseudomonas helleri sp. nov. and Pseudomonas weihenstephanensis sp. nov., isolated from raw cows milk.</title>
        <authorList>
            <person name="Von Neubeck M."/>
            <person name="Huptas C."/>
            <person name="Wenning M."/>
            <person name="Scherer S."/>
        </authorList>
    </citation>
    <scope>NUCLEOTIDE SEQUENCE [LARGE SCALE GENOMIC DNA]</scope>
    <source>
        <strain evidence="13 14">BSTT44</strain>
    </source>
</reference>
<dbReference type="RefSeq" id="WP_055102110.1">
    <property type="nucleotide sequence ID" value="NZ_LLWH01000074.1"/>
</dbReference>
<comment type="pathway">
    <text evidence="1">Pyrimidine metabolism; dTTP biosynthesis.</text>
</comment>
<evidence type="ECO:0000313" key="13">
    <source>
        <dbReference type="EMBL" id="KQB54483.1"/>
    </source>
</evidence>
<keyword evidence="7 11" id="KW-0547">Nucleotide-binding</keyword>
<evidence type="ECO:0000256" key="2">
    <source>
        <dbReference type="ARBA" id="ARBA00009776"/>
    </source>
</evidence>
<dbReference type="GO" id="GO:0005737">
    <property type="term" value="C:cytoplasm"/>
    <property type="evidence" value="ECO:0007669"/>
    <property type="project" value="TreeGrafter"/>
</dbReference>
<dbReference type="SUPFAM" id="SSF52540">
    <property type="entry name" value="P-loop containing nucleoside triphosphate hydrolases"/>
    <property type="match status" value="1"/>
</dbReference>
<dbReference type="GO" id="GO:0006235">
    <property type="term" value="P:dTTP biosynthetic process"/>
    <property type="evidence" value="ECO:0007669"/>
    <property type="project" value="UniProtKB-UniRule"/>
</dbReference>
<evidence type="ECO:0000256" key="4">
    <source>
        <dbReference type="ARBA" id="ARBA00017144"/>
    </source>
</evidence>
<dbReference type="GO" id="GO:0005524">
    <property type="term" value="F:ATP binding"/>
    <property type="evidence" value="ECO:0007669"/>
    <property type="project" value="UniProtKB-UniRule"/>
</dbReference>
<dbReference type="InterPro" id="IPR018095">
    <property type="entry name" value="Thymidylate_kin_CS"/>
</dbReference>
<dbReference type="EC" id="2.7.4.9" evidence="3 11"/>
<evidence type="ECO:0000256" key="1">
    <source>
        <dbReference type="ARBA" id="ARBA00004992"/>
    </source>
</evidence>
<dbReference type="GO" id="GO:0004798">
    <property type="term" value="F:dTMP kinase activity"/>
    <property type="evidence" value="ECO:0007669"/>
    <property type="project" value="UniProtKB-UniRule"/>
</dbReference>
<dbReference type="GO" id="GO:0006233">
    <property type="term" value="P:dTDP biosynthetic process"/>
    <property type="evidence" value="ECO:0007669"/>
    <property type="project" value="InterPro"/>
</dbReference>
<dbReference type="CDD" id="cd01672">
    <property type="entry name" value="TMPK"/>
    <property type="match status" value="1"/>
</dbReference>
<evidence type="ECO:0000313" key="14">
    <source>
        <dbReference type="Proteomes" id="UP000050342"/>
    </source>
</evidence>
<evidence type="ECO:0000259" key="12">
    <source>
        <dbReference type="Pfam" id="PF02223"/>
    </source>
</evidence>
<name>A0A0Q0T314_9PSED</name>
<dbReference type="InterPro" id="IPR027417">
    <property type="entry name" value="P-loop_NTPase"/>
</dbReference>
<feature type="domain" description="Thymidylate kinase-like" evidence="12">
    <location>
        <begin position="15"/>
        <end position="149"/>
    </location>
</feature>
<dbReference type="OrthoDB" id="9774907at2"/>
<evidence type="ECO:0000256" key="5">
    <source>
        <dbReference type="ARBA" id="ARBA00022679"/>
    </source>
</evidence>
<dbReference type="HAMAP" id="MF_00165">
    <property type="entry name" value="Thymidylate_kinase"/>
    <property type="match status" value="1"/>
</dbReference>
<comment type="similarity">
    <text evidence="2 11">Belongs to the thymidylate kinase family.</text>
</comment>
<evidence type="ECO:0000256" key="9">
    <source>
        <dbReference type="ARBA" id="ARBA00022840"/>
    </source>
</evidence>
<comment type="catalytic activity">
    <reaction evidence="11">
        <text>dTMP + ATP = dTDP + ADP</text>
        <dbReference type="Rhea" id="RHEA:13517"/>
        <dbReference type="ChEBI" id="CHEBI:30616"/>
        <dbReference type="ChEBI" id="CHEBI:58369"/>
        <dbReference type="ChEBI" id="CHEBI:63528"/>
        <dbReference type="ChEBI" id="CHEBI:456216"/>
        <dbReference type="EC" id="2.7.4.9"/>
    </reaction>
</comment>
<keyword evidence="14" id="KW-1185">Reference proteome</keyword>
<keyword evidence="9 11" id="KW-0067">ATP-binding</keyword>
<dbReference type="PANTHER" id="PTHR10344:SF1">
    <property type="entry name" value="THYMIDYLATE KINASE"/>
    <property type="match status" value="1"/>
</dbReference>
<organism evidence="13 14">
    <name type="scientific">Pseudomonas endophytica</name>
    <dbReference type="NCBI Taxonomy" id="1563157"/>
    <lineage>
        <taxon>Bacteria</taxon>
        <taxon>Pseudomonadati</taxon>
        <taxon>Pseudomonadota</taxon>
        <taxon>Gammaproteobacteria</taxon>
        <taxon>Pseudomonadales</taxon>
        <taxon>Pseudomonadaceae</taxon>
        <taxon>Pseudomonas</taxon>
    </lineage>
</organism>
<evidence type="ECO:0000256" key="7">
    <source>
        <dbReference type="ARBA" id="ARBA00022741"/>
    </source>
</evidence>
<comment type="function">
    <text evidence="11">Phosphorylation of dTMP to form dTDP in both de novo and salvage pathways of dTTP synthesis.</text>
</comment>
<dbReference type="PROSITE" id="PS01331">
    <property type="entry name" value="THYMIDYLATE_KINASE"/>
    <property type="match status" value="1"/>
</dbReference>
<proteinExistence type="inferred from homology"/>